<dbReference type="InterPro" id="IPR042095">
    <property type="entry name" value="SUMF_sf"/>
</dbReference>
<protein>
    <submittedName>
        <fullName evidence="2">Sulfatase</fullName>
    </submittedName>
</protein>
<dbReference type="PANTHER" id="PTHR23150">
    <property type="entry name" value="SULFATASE MODIFYING FACTOR 1, 2"/>
    <property type="match status" value="1"/>
</dbReference>
<dbReference type="InterPro" id="IPR016187">
    <property type="entry name" value="CTDL_fold"/>
</dbReference>
<dbReference type="Gene3D" id="3.90.1580.10">
    <property type="entry name" value="paralog of FGE (formylglycine-generating enzyme)"/>
    <property type="match status" value="1"/>
</dbReference>
<dbReference type="PANTHER" id="PTHR23150:SF19">
    <property type="entry name" value="FORMYLGLYCINE-GENERATING ENZYME"/>
    <property type="match status" value="1"/>
</dbReference>
<dbReference type="EMBL" id="PDOC01000001">
    <property type="protein sequence ID" value="PIL46828.1"/>
    <property type="molecule type" value="Genomic_DNA"/>
</dbReference>
<dbReference type="InterPro" id="IPR005532">
    <property type="entry name" value="SUMF_dom"/>
</dbReference>
<dbReference type="InterPro" id="IPR051043">
    <property type="entry name" value="Sulfatase_Mod_Factor_Kinase"/>
</dbReference>
<evidence type="ECO:0000313" key="2">
    <source>
        <dbReference type="EMBL" id="PIL46828.1"/>
    </source>
</evidence>
<sequence length="323" mass="36013">MKGFDQMQTLKFVAPIFLSAIVHTAASSGETGAPVAMPAADSDSSRRVKTLLDKVQRTLRAFKGGTFVMGDWGTDSGAPYDIEADSRPVHKVTLDAFSMMAYKVTYDDFDTFTDASGNERIDMDPFGILARAPNRPAGVSWHGAKAYCQWLKELTNRRFDLPTEAQWEYAARSGGRKVLFATDNGKIERPRNFPREWQHGEKEPPLPDVGSFPPNRAGLYGMSENTGEWVNDWFVENYYKVSPQRNPTGPDTGIRKVQRGSVGGRAEIAAMVFMREKRLPQPLEDTYPNGVSYDKRVTVPFPGYSSHLVDNFRCVVSAVPIAR</sequence>
<reference evidence="2" key="1">
    <citation type="submission" date="2017-10" db="EMBL/GenBank/DDBJ databases">
        <title>Massilia psychrophilum sp. nov., a novel purple-pigmented bacterium isolated from Tianshan glacier, Xinjiang Municipality, China.</title>
        <authorList>
            <person name="Wang H."/>
        </authorList>
    </citation>
    <scope>NUCLEOTIDE SEQUENCE [LARGE SCALE GENOMIC DNA]</scope>
    <source>
        <strain evidence="2">JCM 30074</strain>
    </source>
</reference>
<name>A0A2G8TML4_9BURK</name>
<dbReference type="OrthoDB" id="9768004at2"/>
<evidence type="ECO:0000313" key="3">
    <source>
        <dbReference type="Proteomes" id="UP000230390"/>
    </source>
</evidence>
<dbReference type="Pfam" id="PF03781">
    <property type="entry name" value="FGE-sulfatase"/>
    <property type="match status" value="1"/>
</dbReference>
<dbReference type="GO" id="GO:0120147">
    <property type="term" value="F:formylglycine-generating oxidase activity"/>
    <property type="evidence" value="ECO:0007669"/>
    <property type="project" value="TreeGrafter"/>
</dbReference>
<comment type="caution">
    <text evidence="2">The sequence shown here is derived from an EMBL/GenBank/DDBJ whole genome shotgun (WGS) entry which is preliminary data.</text>
</comment>
<dbReference type="SUPFAM" id="SSF56436">
    <property type="entry name" value="C-type lectin-like"/>
    <property type="match status" value="1"/>
</dbReference>
<proteinExistence type="predicted"/>
<dbReference type="AlphaFoldDB" id="A0A2G8TML4"/>
<accession>A0A2G8TML4</accession>
<gene>
    <name evidence="2" type="ORF">CR105_01370</name>
</gene>
<evidence type="ECO:0000259" key="1">
    <source>
        <dbReference type="Pfam" id="PF03781"/>
    </source>
</evidence>
<organism evidence="2 3">
    <name type="scientific">Massilia eurypsychrophila</name>
    <dbReference type="NCBI Taxonomy" id="1485217"/>
    <lineage>
        <taxon>Bacteria</taxon>
        <taxon>Pseudomonadati</taxon>
        <taxon>Pseudomonadota</taxon>
        <taxon>Betaproteobacteria</taxon>
        <taxon>Burkholderiales</taxon>
        <taxon>Oxalobacteraceae</taxon>
        <taxon>Telluria group</taxon>
        <taxon>Massilia</taxon>
    </lineage>
</organism>
<dbReference type="Proteomes" id="UP000230390">
    <property type="component" value="Unassembled WGS sequence"/>
</dbReference>
<keyword evidence="3" id="KW-1185">Reference proteome</keyword>
<feature type="domain" description="Sulfatase-modifying factor enzyme-like" evidence="1">
    <location>
        <begin position="63"/>
        <end position="265"/>
    </location>
</feature>